<protein>
    <submittedName>
        <fullName evidence="1">DUF5365 family protein</fullName>
    </submittedName>
</protein>
<proteinExistence type="predicted"/>
<sequence length="130" mass="15251">MKIVFASTPDQEEKINELVKRFYRDIFPMYFSDKDIKKFEAQNVLSNETAQLDGTLKEAYHVIASLQTLLSILESSILTYDHQALYEKNVETLHEYGYNFPFSYDEFIYAKENKTSFFSTYTQAANQLLI</sequence>
<dbReference type="Pfam" id="PF17326">
    <property type="entry name" value="DUF5365"/>
    <property type="match status" value="1"/>
</dbReference>
<name>A0ABV6KW11_9BACI</name>
<gene>
    <name evidence="1" type="ORF">ACFFHF_12815</name>
</gene>
<evidence type="ECO:0000313" key="1">
    <source>
        <dbReference type="EMBL" id="MFC0476116.1"/>
    </source>
</evidence>
<dbReference type="RefSeq" id="WP_340902739.1">
    <property type="nucleotide sequence ID" value="NZ_JBHLUU010000090.1"/>
</dbReference>
<dbReference type="EMBL" id="JBHLUU010000090">
    <property type="protein sequence ID" value="MFC0476116.1"/>
    <property type="molecule type" value="Genomic_DNA"/>
</dbReference>
<keyword evidence="2" id="KW-1185">Reference proteome</keyword>
<dbReference type="InterPro" id="IPR020355">
    <property type="entry name" value="Uncharacterised_YhcU"/>
</dbReference>
<accession>A0ABV6KW11</accession>
<reference evidence="1 2" key="1">
    <citation type="submission" date="2024-09" db="EMBL/GenBank/DDBJ databases">
        <authorList>
            <person name="Sun Q."/>
            <person name="Mori K."/>
        </authorList>
    </citation>
    <scope>NUCLEOTIDE SEQUENCE [LARGE SCALE GENOMIC DNA]</scope>
    <source>
        <strain evidence="1 2">CGMCC 1.9126</strain>
    </source>
</reference>
<organism evidence="1 2">
    <name type="scientific">Robertmurraya beringensis</name>
    <dbReference type="NCBI Taxonomy" id="641660"/>
    <lineage>
        <taxon>Bacteria</taxon>
        <taxon>Bacillati</taxon>
        <taxon>Bacillota</taxon>
        <taxon>Bacilli</taxon>
        <taxon>Bacillales</taxon>
        <taxon>Bacillaceae</taxon>
        <taxon>Robertmurraya</taxon>
    </lineage>
</organism>
<dbReference type="Proteomes" id="UP001589738">
    <property type="component" value="Unassembled WGS sequence"/>
</dbReference>
<comment type="caution">
    <text evidence="1">The sequence shown here is derived from an EMBL/GenBank/DDBJ whole genome shotgun (WGS) entry which is preliminary data.</text>
</comment>
<evidence type="ECO:0000313" key="2">
    <source>
        <dbReference type="Proteomes" id="UP001589738"/>
    </source>
</evidence>